<keyword evidence="2" id="KW-1185">Reference proteome</keyword>
<dbReference type="Proteomes" id="UP000030854">
    <property type="component" value="Unassembled WGS sequence"/>
</dbReference>
<accession>A0A0B1P3M5</accession>
<dbReference type="STRING" id="52586.A0A0B1P3M5"/>
<protein>
    <submittedName>
        <fullName evidence="1">Putative effector</fullName>
    </submittedName>
</protein>
<sequence length="225" mass="25546">MFAAVCTRPDIAFHLGRLSQQLQDPVERHDSGIKEIGRYLSSTIKQKIRFGPPSTHTVVNRISDPSSSLKLYSDADWAYMEVRKSISRYAAILNGGPVSWGRLWLAQALRDMGFLEYVGKDHRLVDMRADNQGAIALVRNPHLHERSKHIDIFYHFIRDIEAQKLLHMTSEPTGQMIADGFTKPLDKTMFQKFKAMMGFSGENYLIEVQSEFSRSLMAVLNGANS</sequence>
<evidence type="ECO:0000313" key="1">
    <source>
        <dbReference type="EMBL" id="KHJ31551.1"/>
    </source>
</evidence>
<dbReference type="PANTHER" id="PTHR11439:SF483">
    <property type="entry name" value="PEPTIDE SYNTHASE GLIP-LIKE, PUTATIVE (AFU_ORTHOLOGUE AFUA_3G12920)-RELATED"/>
    <property type="match status" value="1"/>
</dbReference>
<proteinExistence type="predicted"/>
<comment type="caution">
    <text evidence="1">The sequence shown here is derived from an EMBL/GenBank/DDBJ whole genome shotgun (WGS) entry which is preliminary data.</text>
</comment>
<dbReference type="HOGENOM" id="CLU_001650_6_0_1"/>
<dbReference type="AlphaFoldDB" id="A0A0B1P3M5"/>
<name>A0A0B1P3M5_UNCNE</name>
<evidence type="ECO:0000313" key="2">
    <source>
        <dbReference type="Proteomes" id="UP000030854"/>
    </source>
</evidence>
<dbReference type="CDD" id="cd09272">
    <property type="entry name" value="RNase_HI_RT_Ty1"/>
    <property type="match status" value="1"/>
</dbReference>
<dbReference type="EMBL" id="JNVN01002796">
    <property type="protein sequence ID" value="KHJ31551.1"/>
    <property type="molecule type" value="Genomic_DNA"/>
</dbReference>
<gene>
    <name evidence="1" type="ORF">EV44_g3447</name>
</gene>
<dbReference type="OMA" id="XRLARIL"/>
<organism evidence="1 2">
    <name type="scientific">Uncinula necator</name>
    <name type="common">Grape powdery mildew</name>
    <dbReference type="NCBI Taxonomy" id="52586"/>
    <lineage>
        <taxon>Eukaryota</taxon>
        <taxon>Fungi</taxon>
        <taxon>Dikarya</taxon>
        <taxon>Ascomycota</taxon>
        <taxon>Pezizomycotina</taxon>
        <taxon>Leotiomycetes</taxon>
        <taxon>Erysiphales</taxon>
        <taxon>Erysiphaceae</taxon>
        <taxon>Erysiphe</taxon>
    </lineage>
</organism>
<reference evidence="1 2" key="1">
    <citation type="journal article" date="2014" name="BMC Genomics">
        <title>Adaptive genomic structural variation in the grape powdery mildew pathogen, Erysiphe necator.</title>
        <authorList>
            <person name="Jones L."/>
            <person name="Riaz S."/>
            <person name="Morales-Cruz A."/>
            <person name="Amrine K.C."/>
            <person name="McGuire B."/>
            <person name="Gubler W.D."/>
            <person name="Walker M.A."/>
            <person name="Cantu D."/>
        </authorList>
    </citation>
    <scope>NUCLEOTIDE SEQUENCE [LARGE SCALE GENOMIC DNA]</scope>
    <source>
        <strain evidence="2">c</strain>
    </source>
</reference>
<dbReference type="PANTHER" id="PTHR11439">
    <property type="entry name" value="GAG-POL-RELATED RETROTRANSPOSON"/>
    <property type="match status" value="1"/>
</dbReference>